<comment type="caution">
    <text evidence="1">The sequence shown here is derived from an EMBL/GenBank/DDBJ whole genome shotgun (WGS) entry which is preliminary data.</text>
</comment>
<dbReference type="AlphaFoldDB" id="C0EIZ5"/>
<sequence>MLHSCLFLLSFLLYHRIFLFILKRSFSIDKNQAQIFAPGFLKRDLVVEKNKVSEND</sequence>
<organism evidence="1 2">
    <name type="scientific">[Clostridium] methylpentosum DSM 5476</name>
    <dbReference type="NCBI Taxonomy" id="537013"/>
    <lineage>
        <taxon>Bacteria</taxon>
        <taxon>Bacillati</taxon>
        <taxon>Bacillota</taxon>
        <taxon>Clostridia</taxon>
        <taxon>Eubacteriales</taxon>
        <taxon>Oscillospiraceae</taxon>
        <taxon>Oscillospiraceae incertae sedis</taxon>
    </lineage>
</organism>
<accession>C0EIZ5</accession>
<keyword evidence="2" id="KW-1185">Reference proteome</keyword>
<reference evidence="1 2" key="1">
    <citation type="submission" date="2009-01" db="EMBL/GenBank/DDBJ databases">
        <authorList>
            <person name="Fulton L."/>
            <person name="Clifton S."/>
            <person name="Fulton B."/>
            <person name="Xu J."/>
            <person name="Minx P."/>
            <person name="Pepin K.H."/>
            <person name="Johnson M."/>
            <person name="Bhonagiri V."/>
            <person name="Nash W.E."/>
            <person name="Mardis E.R."/>
            <person name="Wilson R.K."/>
        </authorList>
    </citation>
    <scope>NUCLEOTIDE SEQUENCE [LARGE SCALE GENOMIC DNA]</scope>
    <source>
        <strain evidence="1 2">DSM 5476</strain>
    </source>
</reference>
<proteinExistence type="predicted"/>
<evidence type="ECO:0000313" key="2">
    <source>
        <dbReference type="Proteomes" id="UP000003340"/>
    </source>
</evidence>
<dbReference type="EMBL" id="ACEC01000136">
    <property type="protein sequence ID" value="EEG28460.1"/>
    <property type="molecule type" value="Genomic_DNA"/>
</dbReference>
<dbReference type="Proteomes" id="UP000003340">
    <property type="component" value="Unassembled WGS sequence"/>
</dbReference>
<protein>
    <submittedName>
        <fullName evidence="1">Uncharacterized protein</fullName>
    </submittedName>
</protein>
<evidence type="ECO:0000313" key="1">
    <source>
        <dbReference type="EMBL" id="EEG28460.1"/>
    </source>
</evidence>
<reference evidence="1 2" key="2">
    <citation type="submission" date="2009-02" db="EMBL/GenBank/DDBJ databases">
        <title>Draft genome sequence of Clostridium methylpentosum (DSM 5476).</title>
        <authorList>
            <person name="Sudarsanam P."/>
            <person name="Ley R."/>
            <person name="Guruge J."/>
            <person name="Turnbaugh P.J."/>
            <person name="Mahowald M."/>
            <person name="Liep D."/>
            <person name="Gordon J."/>
        </authorList>
    </citation>
    <scope>NUCLEOTIDE SEQUENCE [LARGE SCALE GENOMIC DNA]</scope>
    <source>
        <strain evidence="1 2">DSM 5476</strain>
    </source>
</reference>
<gene>
    <name evidence="1" type="ORF">CLOSTMETH_03841</name>
</gene>
<name>C0EIZ5_9FIRM</name>
<dbReference type="HOGENOM" id="CLU_3006151_0_0_9"/>